<protein>
    <submittedName>
        <fullName evidence="1">SatD family protein</fullName>
    </submittedName>
</protein>
<proteinExistence type="predicted"/>
<sequence>MGDIVNSSDAPSANGLHRTFNMAVEEANRRHAKDILSRLTITLGDEFQGVTRGLRQAANIARELRLQLMLADVDCRFVVGTVDIQTPINAERAWNMMGPGLAEARTKLSEKRLESLYAFSLPREPATQALLDAVGAGLTATERRWTKIQLHDIAHTLLGKSAQDIAQIRNVTAHSVYKVRAAGDFDSYILQWNRLLEALDIMDEGGVAAR</sequence>
<accession>A0ABV7V3F1</accession>
<evidence type="ECO:0000313" key="2">
    <source>
        <dbReference type="Proteomes" id="UP001595683"/>
    </source>
</evidence>
<gene>
    <name evidence="1" type="ORF">ACFOOT_08665</name>
</gene>
<keyword evidence="2" id="KW-1185">Reference proteome</keyword>
<dbReference type="RefSeq" id="WP_191323707.1">
    <property type="nucleotide sequence ID" value="NZ_BMZP01000005.1"/>
</dbReference>
<dbReference type="Proteomes" id="UP001595683">
    <property type="component" value="Unassembled WGS sequence"/>
</dbReference>
<dbReference type="EMBL" id="JBHRYE010000012">
    <property type="protein sequence ID" value="MFC3671497.1"/>
    <property type="molecule type" value="Genomic_DNA"/>
</dbReference>
<organism evidence="1 2">
    <name type="scientific">Novosphingobium pokkalii</name>
    <dbReference type="NCBI Taxonomy" id="1770194"/>
    <lineage>
        <taxon>Bacteria</taxon>
        <taxon>Pseudomonadati</taxon>
        <taxon>Pseudomonadota</taxon>
        <taxon>Alphaproteobacteria</taxon>
        <taxon>Sphingomonadales</taxon>
        <taxon>Sphingomonadaceae</taxon>
        <taxon>Novosphingobium</taxon>
    </lineage>
</organism>
<reference evidence="2" key="1">
    <citation type="journal article" date="2019" name="Int. J. Syst. Evol. Microbiol.">
        <title>The Global Catalogue of Microorganisms (GCM) 10K type strain sequencing project: providing services to taxonomists for standard genome sequencing and annotation.</title>
        <authorList>
            <consortium name="The Broad Institute Genomics Platform"/>
            <consortium name="The Broad Institute Genome Sequencing Center for Infectious Disease"/>
            <person name="Wu L."/>
            <person name="Ma J."/>
        </authorList>
    </citation>
    <scope>NUCLEOTIDE SEQUENCE [LARGE SCALE GENOMIC DNA]</scope>
    <source>
        <strain evidence="2">KCTC 42224</strain>
    </source>
</reference>
<name>A0ABV7V3F1_9SPHN</name>
<comment type="caution">
    <text evidence="1">The sequence shown here is derived from an EMBL/GenBank/DDBJ whole genome shotgun (WGS) entry which is preliminary data.</text>
</comment>
<dbReference type="InterPro" id="IPR032580">
    <property type="entry name" value="SatD"/>
</dbReference>
<dbReference type="Pfam" id="PF16264">
    <property type="entry name" value="SatD"/>
    <property type="match status" value="1"/>
</dbReference>
<evidence type="ECO:0000313" key="1">
    <source>
        <dbReference type="EMBL" id="MFC3671497.1"/>
    </source>
</evidence>